<proteinExistence type="predicted"/>
<dbReference type="OrthoDB" id="9805202at2"/>
<evidence type="ECO:0000256" key="3">
    <source>
        <dbReference type="ARBA" id="ARBA00022723"/>
    </source>
</evidence>
<evidence type="ECO:0000313" key="13">
    <source>
        <dbReference type="EMBL" id="QEP41483.1"/>
    </source>
</evidence>
<feature type="binding site" description="covalent" evidence="8">
    <location>
        <position position="78"/>
    </location>
    <ligand>
        <name>heme c</name>
        <dbReference type="ChEBI" id="CHEBI:61717"/>
        <label>1</label>
    </ligand>
</feature>
<evidence type="ECO:0000256" key="10">
    <source>
        <dbReference type="SAM" id="SignalP"/>
    </source>
</evidence>
<reference evidence="12 14" key="1">
    <citation type="submission" date="2015-05" db="EMBL/GenBank/DDBJ databases">
        <authorList>
            <person name="Rovetto F."/>
            <person name="Cocolin L."/>
            <person name="Illeghems K."/>
            <person name="Van Nieuwerburgh F."/>
            <person name="Houf K."/>
        </authorList>
    </citation>
    <scope>NUCLEOTIDE SEQUENCE [LARGE SCALE GENOMIC DNA]</scope>
    <source>
        <strain evidence="12 14">117434</strain>
    </source>
</reference>
<keyword evidence="6 12" id="KW-0560">Oxidoreductase</keyword>
<feature type="binding site" description="axial binding residue" evidence="9">
    <location>
        <position position="292"/>
    </location>
    <ligand>
        <name>heme c</name>
        <dbReference type="ChEBI" id="CHEBI:61717"/>
        <label>2</label>
    </ligand>
    <ligandPart>
        <name>Fe</name>
        <dbReference type="ChEBI" id="CHEBI:18248"/>
    </ligandPart>
</feature>
<feature type="binding site" description="covalent" evidence="8">
    <location>
        <position position="81"/>
    </location>
    <ligand>
        <name>heme c</name>
        <dbReference type="ChEBI" id="CHEBI:61717"/>
        <label>1</label>
    </ligand>
</feature>
<sequence>MKFKITLAILCCATFSFANEALIKKAKDSGLKAIPANKSELMKLIDTDPKDPITDAKVELGKKLYFDPRLSRSNLISCNTCHNLALGGADGVPAAIGHGWTANPFHLNSPTVYNSVFFKAQFWDGRSPHLADQAAGPIQAGPEMAAPPALVEQRINSIPAYVEEFKNAYGKDTKVDFKIITETIATFEKTLVTPSRFDDFLNGDSKALTKAEQDGLNLFLSKGCTACHTGIALGGTMQPFQIANQYKFISVGGFKGDENGMVKTPTLRNITQTAPYFHNGQFWSLSDAIKEMGSVQLGIKINDAEASKIITFLKTLDGRMPDFVYPQLPASTEETAKPTFD</sequence>
<evidence type="ECO:0000256" key="5">
    <source>
        <dbReference type="ARBA" id="ARBA00022764"/>
    </source>
</evidence>
<dbReference type="InterPro" id="IPR009056">
    <property type="entry name" value="Cyt_c-like_dom"/>
</dbReference>
<keyword evidence="2 8" id="KW-0349">Heme</keyword>
<feature type="binding site" description="axial binding residue" evidence="9">
    <location>
        <position position="228"/>
    </location>
    <ligand>
        <name>heme c</name>
        <dbReference type="ChEBI" id="CHEBI:61717"/>
        <label>2</label>
    </ligand>
    <ligandPart>
        <name>Fe</name>
        <dbReference type="ChEBI" id="CHEBI:18248"/>
    </ligandPart>
</feature>
<feature type="signal peptide" evidence="10">
    <location>
        <begin position="1"/>
        <end position="18"/>
    </location>
</feature>
<feature type="domain" description="Cytochrome c" evidence="11">
    <location>
        <begin position="210"/>
        <end position="317"/>
    </location>
</feature>
<feature type="chain" id="PRO_5043143733" evidence="10">
    <location>
        <begin position="19"/>
        <end position="341"/>
    </location>
</feature>
<dbReference type="Pfam" id="PF03150">
    <property type="entry name" value="CCP_MauG"/>
    <property type="match status" value="1"/>
</dbReference>
<keyword evidence="4 10" id="KW-0732">Signal</keyword>
<protein>
    <submittedName>
        <fullName evidence="12">Cytochrome c551 peroxidase</fullName>
        <ecNumber evidence="12">1.11.1.5</ecNumber>
    </submittedName>
    <submittedName>
        <fullName evidence="13">Periplasmic diheme cytochrome c peroxidase</fullName>
    </submittedName>
</protein>
<keyword evidence="7 9" id="KW-0408">Iron</keyword>
<dbReference type="Gene3D" id="1.10.760.10">
    <property type="entry name" value="Cytochrome c-like domain"/>
    <property type="match status" value="2"/>
</dbReference>
<feature type="binding site" description="axial binding residue" evidence="9">
    <location>
        <position position="82"/>
    </location>
    <ligand>
        <name>heme c</name>
        <dbReference type="ChEBI" id="CHEBI:61717"/>
        <label>1</label>
    </ligand>
    <ligandPart>
        <name>Fe</name>
        <dbReference type="ChEBI" id="CHEBI:18248"/>
    </ligandPart>
</feature>
<feature type="binding site" description="axial binding residue" evidence="9">
    <location>
        <position position="98"/>
    </location>
    <ligand>
        <name>heme c</name>
        <dbReference type="ChEBI" id="CHEBI:61717"/>
        <label>1</label>
    </ligand>
    <ligandPart>
        <name>Fe</name>
        <dbReference type="ChEBI" id="CHEBI:18248"/>
    </ligandPart>
</feature>
<evidence type="ECO:0000256" key="8">
    <source>
        <dbReference type="PIRSR" id="PIRSR000294-1"/>
    </source>
</evidence>
<dbReference type="InterPro" id="IPR026259">
    <property type="entry name" value="MauG/Cytc_peroxidase"/>
</dbReference>
<evidence type="ECO:0000256" key="2">
    <source>
        <dbReference type="ARBA" id="ARBA00022617"/>
    </source>
</evidence>
<dbReference type="AlphaFoldDB" id="A0A1C0AY69"/>
<dbReference type="GO" id="GO:0020037">
    <property type="term" value="F:heme binding"/>
    <property type="evidence" value="ECO:0007669"/>
    <property type="project" value="InterPro"/>
</dbReference>
<dbReference type="InterPro" id="IPR036909">
    <property type="entry name" value="Cyt_c-like_dom_sf"/>
</dbReference>
<keyword evidence="3 9" id="KW-0479">Metal-binding</keyword>
<keyword evidence="14" id="KW-1185">Reference proteome</keyword>
<feature type="binding site" description="covalent" evidence="8">
    <location>
        <position position="227"/>
    </location>
    <ligand>
        <name>heme c</name>
        <dbReference type="ChEBI" id="CHEBI:61717"/>
        <label>2</label>
    </ligand>
</feature>
<comment type="cofactor">
    <cofactor evidence="8">
        <name>heme</name>
        <dbReference type="ChEBI" id="CHEBI:30413"/>
    </cofactor>
    <text evidence="8">Binds 2 heme groups.</text>
</comment>
<dbReference type="Proteomes" id="UP000322644">
    <property type="component" value="Chromosome"/>
</dbReference>
<dbReference type="GO" id="GO:0004130">
    <property type="term" value="F:cytochrome-c peroxidase activity"/>
    <property type="evidence" value="ECO:0007669"/>
    <property type="project" value="UniProtKB-EC"/>
</dbReference>
<dbReference type="GO" id="GO:0009055">
    <property type="term" value="F:electron transfer activity"/>
    <property type="evidence" value="ECO:0007669"/>
    <property type="project" value="InterPro"/>
</dbReference>
<evidence type="ECO:0000313" key="14">
    <source>
        <dbReference type="Proteomes" id="UP000093159"/>
    </source>
</evidence>
<reference evidence="13 15" key="3">
    <citation type="submission" date="2019-09" db="EMBL/GenBank/DDBJ databases">
        <title>Taxonomic note: a critical rebuttal of the proposed division of the genus Arcobacter into six genera, emended descriptions of Arcobacter anaerophilus and the genus Arcobacter, and an assessment of genus-level boundaries for Epsilonproteobacteria using in silico genomic comparator tools.</title>
        <authorList>
            <person name="On S.L.W."/>
            <person name="Miller W.G."/>
            <person name="Biggs P."/>
            <person name="Cornelius A."/>
            <person name="Vandamme P."/>
        </authorList>
    </citation>
    <scope>NUCLEOTIDE SEQUENCE [LARGE SCALE GENOMIC DNA]</scope>
    <source>
        <strain evidence="13 15">CCUG 56899</strain>
    </source>
</reference>
<accession>A0A1C0AY69</accession>
<evidence type="ECO:0000256" key="6">
    <source>
        <dbReference type="ARBA" id="ARBA00023002"/>
    </source>
</evidence>
<evidence type="ECO:0000313" key="12">
    <source>
        <dbReference type="EMBL" id="OCL92558.1"/>
    </source>
</evidence>
<dbReference type="InterPro" id="IPR051395">
    <property type="entry name" value="Cytochrome_c_Peroxidase/MauG"/>
</dbReference>
<evidence type="ECO:0000256" key="7">
    <source>
        <dbReference type="ARBA" id="ARBA00023004"/>
    </source>
</evidence>
<feature type="binding site" description="covalent" evidence="8">
    <location>
        <position position="224"/>
    </location>
    <ligand>
        <name>heme c</name>
        <dbReference type="ChEBI" id="CHEBI:61717"/>
        <label>2</label>
    </ligand>
</feature>
<dbReference type="PIRSF" id="PIRSF000294">
    <property type="entry name" value="Cytochrome-c_peroxidase"/>
    <property type="match status" value="1"/>
</dbReference>
<dbReference type="Proteomes" id="UP000093159">
    <property type="component" value="Unassembled WGS sequence"/>
</dbReference>
<dbReference type="InterPro" id="IPR004852">
    <property type="entry name" value="Di-haem_cyt_c_peroxidsae"/>
</dbReference>
<dbReference type="RefSeq" id="WP_066172371.1">
    <property type="nucleotide sequence ID" value="NZ_CP036246.2"/>
</dbReference>
<dbReference type="KEGG" id="apoc:APORC_1928"/>
<dbReference type="EMBL" id="CP036246">
    <property type="protein sequence ID" value="QEP41483.1"/>
    <property type="molecule type" value="Genomic_DNA"/>
</dbReference>
<keyword evidence="13" id="KW-0575">Peroxidase</keyword>
<name>A0A1C0AY69_9BACT</name>
<evidence type="ECO:0000259" key="11">
    <source>
        <dbReference type="PROSITE" id="PS51007"/>
    </source>
</evidence>
<keyword evidence="5" id="KW-0574">Periplasm</keyword>
<organism evidence="13 15">
    <name type="scientific">Arcobacter porcinus</name>
    <dbReference type="NCBI Taxonomy" id="1935204"/>
    <lineage>
        <taxon>Bacteria</taxon>
        <taxon>Pseudomonadati</taxon>
        <taxon>Campylobacterota</taxon>
        <taxon>Epsilonproteobacteria</taxon>
        <taxon>Campylobacterales</taxon>
        <taxon>Arcobacteraceae</taxon>
        <taxon>Arcobacter</taxon>
    </lineage>
</organism>
<dbReference type="GO" id="GO:0046872">
    <property type="term" value="F:metal ion binding"/>
    <property type="evidence" value="ECO:0007669"/>
    <property type="project" value="UniProtKB-KW"/>
</dbReference>
<dbReference type="Pfam" id="PF00034">
    <property type="entry name" value="Cytochrom_C"/>
    <property type="match status" value="1"/>
</dbReference>
<dbReference type="SUPFAM" id="SSF46626">
    <property type="entry name" value="Cytochrome c"/>
    <property type="match status" value="2"/>
</dbReference>
<evidence type="ECO:0000256" key="4">
    <source>
        <dbReference type="ARBA" id="ARBA00022729"/>
    </source>
</evidence>
<dbReference type="EC" id="1.11.1.5" evidence="12"/>
<reference evidence="13 15" key="2">
    <citation type="submission" date="2019-09" db="EMBL/GenBank/DDBJ databases">
        <title>Complete genome sequencing of four Arcobacter species reveals a diverse suite of mobile elements.</title>
        <authorList>
            <person name="Miller W.G."/>
            <person name="Yee E."/>
            <person name="Bono J.L."/>
        </authorList>
    </citation>
    <scope>NUCLEOTIDE SEQUENCE [LARGE SCALE GENOMIC DNA]</scope>
    <source>
        <strain evidence="13 15">CCUG 56899</strain>
    </source>
</reference>
<feature type="domain" description="Cytochrome c" evidence="11">
    <location>
        <begin position="56"/>
        <end position="166"/>
    </location>
</feature>
<comment type="PTM">
    <text evidence="8">Binds 2 heme groups per subunit.</text>
</comment>
<comment type="subcellular location">
    <subcellularLocation>
        <location evidence="1">Periplasm</location>
    </subcellularLocation>
</comment>
<evidence type="ECO:0000256" key="1">
    <source>
        <dbReference type="ARBA" id="ARBA00004418"/>
    </source>
</evidence>
<evidence type="ECO:0000313" key="15">
    <source>
        <dbReference type="Proteomes" id="UP000322644"/>
    </source>
</evidence>
<evidence type="ECO:0000256" key="9">
    <source>
        <dbReference type="PIRSR" id="PIRSR000294-2"/>
    </source>
</evidence>
<gene>
    <name evidence="13" type="primary">ccpA</name>
    <name evidence="12" type="ORF">AAX28_00090</name>
    <name evidence="13" type="ORF">APORC_1928</name>
</gene>
<dbReference type="EMBL" id="LDIR01000001">
    <property type="protein sequence ID" value="OCL92558.1"/>
    <property type="molecule type" value="Genomic_DNA"/>
</dbReference>
<dbReference type="PANTHER" id="PTHR30600:SF7">
    <property type="entry name" value="CYTOCHROME C PEROXIDASE-RELATED"/>
    <property type="match status" value="1"/>
</dbReference>
<dbReference type="PROSITE" id="PS51007">
    <property type="entry name" value="CYTC"/>
    <property type="match status" value="2"/>
</dbReference>
<dbReference type="PANTHER" id="PTHR30600">
    <property type="entry name" value="CYTOCHROME C PEROXIDASE-RELATED"/>
    <property type="match status" value="1"/>
</dbReference>
<dbReference type="GO" id="GO:0042597">
    <property type="term" value="C:periplasmic space"/>
    <property type="evidence" value="ECO:0007669"/>
    <property type="project" value="UniProtKB-SubCell"/>
</dbReference>